<sequence>MNHHLKITLVIVSTANRLQHCIVTESFKNHTSHCINSQQAATLHCH</sequence>
<dbReference type="AlphaFoldDB" id="A0A0A9B6B7"/>
<organism evidence="1">
    <name type="scientific">Arundo donax</name>
    <name type="common">Giant reed</name>
    <name type="synonym">Donax arundinaceus</name>
    <dbReference type="NCBI Taxonomy" id="35708"/>
    <lineage>
        <taxon>Eukaryota</taxon>
        <taxon>Viridiplantae</taxon>
        <taxon>Streptophyta</taxon>
        <taxon>Embryophyta</taxon>
        <taxon>Tracheophyta</taxon>
        <taxon>Spermatophyta</taxon>
        <taxon>Magnoliopsida</taxon>
        <taxon>Liliopsida</taxon>
        <taxon>Poales</taxon>
        <taxon>Poaceae</taxon>
        <taxon>PACMAD clade</taxon>
        <taxon>Arundinoideae</taxon>
        <taxon>Arundineae</taxon>
        <taxon>Arundo</taxon>
    </lineage>
</organism>
<reference evidence="1" key="1">
    <citation type="submission" date="2014-09" db="EMBL/GenBank/DDBJ databases">
        <authorList>
            <person name="Magalhaes I.L.F."/>
            <person name="Oliveira U."/>
            <person name="Santos F.R."/>
            <person name="Vidigal T.H.D.A."/>
            <person name="Brescovit A.D."/>
            <person name="Santos A.J."/>
        </authorList>
    </citation>
    <scope>NUCLEOTIDE SEQUENCE</scope>
    <source>
        <tissue evidence="1">Shoot tissue taken approximately 20 cm above the soil surface</tissue>
    </source>
</reference>
<protein>
    <submittedName>
        <fullName evidence="1">Uncharacterized protein</fullName>
    </submittedName>
</protein>
<proteinExistence type="predicted"/>
<name>A0A0A9B6B7_ARUDO</name>
<dbReference type="EMBL" id="GBRH01238979">
    <property type="protein sequence ID" value="JAD58916.1"/>
    <property type="molecule type" value="Transcribed_RNA"/>
</dbReference>
<accession>A0A0A9B6B7</accession>
<evidence type="ECO:0000313" key="1">
    <source>
        <dbReference type="EMBL" id="JAD58916.1"/>
    </source>
</evidence>
<reference evidence="1" key="2">
    <citation type="journal article" date="2015" name="Data Brief">
        <title>Shoot transcriptome of the giant reed, Arundo donax.</title>
        <authorList>
            <person name="Barrero R.A."/>
            <person name="Guerrero F.D."/>
            <person name="Moolhuijzen P."/>
            <person name="Goolsby J.A."/>
            <person name="Tidwell J."/>
            <person name="Bellgard S.E."/>
            <person name="Bellgard M.I."/>
        </authorList>
    </citation>
    <scope>NUCLEOTIDE SEQUENCE</scope>
    <source>
        <tissue evidence="1">Shoot tissue taken approximately 20 cm above the soil surface</tissue>
    </source>
</reference>